<feature type="transmembrane region" description="Helical" evidence="7">
    <location>
        <begin position="107"/>
        <end position="128"/>
    </location>
</feature>
<dbReference type="PROSITE" id="PS50928">
    <property type="entry name" value="ABC_TM1"/>
    <property type="match status" value="1"/>
</dbReference>
<reference evidence="9 10" key="1">
    <citation type="submission" date="2022-09" db="EMBL/GenBank/DDBJ databases">
        <authorList>
            <person name="Han X.L."/>
            <person name="Wang Q."/>
            <person name="Lu T."/>
        </authorList>
    </citation>
    <scope>NUCLEOTIDE SEQUENCE [LARGE SCALE GENOMIC DNA]</scope>
    <source>
        <strain evidence="9 10">WQ 127069</strain>
    </source>
</reference>
<dbReference type="Pfam" id="PF00528">
    <property type="entry name" value="BPD_transp_1"/>
    <property type="match status" value="1"/>
</dbReference>
<dbReference type="PANTHER" id="PTHR30193:SF37">
    <property type="entry name" value="INNER MEMBRANE ABC TRANSPORTER PERMEASE PROTEIN YCJO"/>
    <property type="match status" value="1"/>
</dbReference>
<dbReference type="EMBL" id="JAOQIO010000010">
    <property type="protein sequence ID" value="MCU6791562.1"/>
    <property type="molecule type" value="Genomic_DNA"/>
</dbReference>
<gene>
    <name evidence="9" type="ORF">OB236_05400</name>
</gene>
<proteinExistence type="inferred from homology"/>
<comment type="similarity">
    <text evidence="7">Belongs to the binding-protein-dependent transport system permease family.</text>
</comment>
<dbReference type="RefSeq" id="WP_262683099.1">
    <property type="nucleotide sequence ID" value="NZ_JAOQIO010000010.1"/>
</dbReference>
<feature type="transmembrane region" description="Helical" evidence="7">
    <location>
        <begin position="76"/>
        <end position="95"/>
    </location>
</feature>
<keyword evidence="3" id="KW-1003">Cell membrane</keyword>
<dbReference type="InterPro" id="IPR000515">
    <property type="entry name" value="MetI-like"/>
</dbReference>
<evidence type="ECO:0000256" key="3">
    <source>
        <dbReference type="ARBA" id="ARBA00022475"/>
    </source>
</evidence>
<keyword evidence="4 7" id="KW-0812">Transmembrane</keyword>
<dbReference type="InterPro" id="IPR051393">
    <property type="entry name" value="ABC_transporter_permease"/>
</dbReference>
<evidence type="ECO:0000256" key="4">
    <source>
        <dbReference type="ARBA" id="ARBA00022692"/>
    </source>
</evidence>
<feature type="transmembrane region" description="Helical" evidence="7">
    <location>
        <begin position="156"/>
        <end position="179"/>
    </location>
</feature>
<feature type="transmembrane region" description="Helical" evidence="7">
    <location>
        <begin position="12"/>
        <end position="32"/>
    </location>
</feature>
<dbReference type="Proteomes" id="UP001652445">
    <property type="component" value="Unassembled WGS sequence"/>
</dbReference>
<dbReference type="InterPro" id="IPR035906">
    <property type="entry name" value="MetI-like_sf"/>
</dbReference>
<comment type="subcellular location">
    <subcellularLocation>
        <location evidence="1 7">Cell membrane</location>
        <topology evidence="1 7">Multi-pass membrane protein</topology>
    </subcellularLocation>
</comment>
<evidence type="ECO:0000256" key="1">
    <source>
        <dbReference type="ARBA" id="ARBA00004651"/>
    </source>
</evidence>
<name>A0ABT2UCA7_9BACL</name>
<sequence length="292" mass="33176">MGKNVIQRRLVYVAFVGPMLVLFFMFIFIPFIRSILYSFQDWDGIRSEIHWVGWKNYIGLFKDSNFARTITFTLKYVAATVIAYNVLGLLLAVALNTGLKMRNFLRTAFFLPTVMGLVVVGFLWNFIIKHMFPQLGQFMGIDLLKDNWLSLPSHSFWAIIIVTVWHGLGYYMIIYLAGLQGVSSDLKEAAEIDGAGKLTLFWSIILPLIRPSITICVFLSIVHGFKSFDLNYSLTMGGPYGTTESISYQIYQDAFSSDLFSYASAKAVIFFLILALFSVTQVAFMKRKEVEA</sequence>
<feature type="transmembrane region" description="Helical" evidence="7">
    <location>
        <begin position="259"/>
        <end position="279"/>
    </location>
</feature>
<evidence type="ECO:0000256" key="5">
    <source>
        <dbReference type="ARBA" id="ARBA00022989"/>
    </source>
</evidence>
<evidence type="ECO:0000313" key="10">
    <source>
        <dbReference type="Proteomes" id="UP001652445"/>
    </source>
</evidence>
<keyword evidence="5 7" id="KW-1133">Transmembrane helix</keyword>
<evidence type="ECO:0000256" key="2">
    <source>
        <dbReference type="ARBA" id="ARBA00022448"/>
    </source>
</evidence>
<keyword evidence="6 7" id="KW-0472">Membrane</keyword>
<evidence type="ECO:0000256" key="7">
    <source>
        <dbReference type="RuleBase" id="RU363032"/>
    </source>
</evidence>
<dbReference type="PANTHER" id="PTHR30193">
    <property type="entry name" value="ABC TRANSPORTER PERMEASE PROTEIN"/>
    <property type="match status" value="1"/>
</dbReference>
<feature type="domain" description="ABC transmembrane type-1" evidence="8">
    <location>
        <begin position="70"/>
        <end position="281"/>
    </location>
</feature>
<accession>A0ABT2UCA7</accession>
<organism evidence="9 10">
    <name type="scientific">Paenibacillus baimaensis</name>
    <dbReference type="NCBI Taxonomy" id="2982185"/>
    <lineage>
        <taxon>Bacteria</taxon>
        <taxon>Bacillati</taxon>
        <taxon>Bacillota</taxon>
        <taxon>Bacilli</taxon>
        <taxon>Bacillales</taxon>
        <taxon>Paenibacillaceae</taxon>
        <taxon>Paenibacillus</taxon>
    </lineage>
</organism>
<evidence type="ECO:0000256" key="6">
    <source>
        <dbReference type="ARBA" id="ARBA00023136"/>
    </source>
</evidence>
<evidence type="ECO:0000313" key="9">
    <source>
        <dbReference type="EMBL" id="MCU6791562.1"/>
    </source>
</evidence>
<feature type="transmembrane region" description="Helical" evidence="7">
    <location>
        <begin position="200"/>
        <end position="225"/>
    </location>
</feature>
<keyword evidence="10" id="KW-1185">Reference proteome</keyword>
<dbReference type="SUPFAM" id="SSF161098">
    <property type="entry name" value="MetI-like"/>
    <property type="match status" value="1"/>
</dbReference>
<evidence type="ECO:0000259" key="8">
    <source>
        <dbReference type="PROSITE" id="PS50928"/>
    </source>
</evidence>
<dbReference type="Gene3D" id="1.10.3720.10">
    <property type="entry name" value="MetI-like"/>
    <property type="match status" value="1"/>
</dbReference>
<protein>
    <submittedName>
        <fullName evidence="9">Sugar ABC transporter permease</fullName>
    </submittedName>
</protein>
<dbReference type="CDD" id="cd06261">
    <property type="entry name" value="TM_PBP2"/>
    <property type="match status" value="1"/>
</dbReference>
<comment type="caution">
    <text evidence="9">The sequence shown here is derived from an EMBL/GenBank/DDBJ whole genome shotgun (WGS) entry which is preliminary data.</text>
</comment>
<keyword evidence="2 7" id="KW-0813">Transport</keyword>